<evidence type="ECO:0000313" key="4">
    <source>
        <dbReference type="Proteomes" id="UP000588647"/>
    </source>
</evidence>
<evidence type="ECO:0000256" key="1">
    <source>
        <dbReference type="ARBA" id="ARBA00022946"/>
    </source>
</evidence>
<dbReference type="PANTHER" id="PTHR22602">
    <property type="entry name" value="TRANSFERASE CAF17, MITOCHONDRIAL-RELATED"/>
    <property type="match status" value="1"/>
</dbReference>
<protein>
    <recommendedName>
        <fullName evidence="2">CAF17 C-terminal domain-containing protein</fullName>
    </recommendedName>
</protein>
<dbReference type="InterPro" id="IPR045179">
    <property type="entry name" value="YgfZ/GcvT"/>
</dbReference>
<reference evidence="3 4" key="1">
    <citation type="submission" date="2020-08" db="EMBL/GenBank/DDBJ databases">
        <title>Genomic Encyclopedia of Type Strains, Phase IV (KMG-IV): sequencing the most valuable type-strain genomes for metagenomic binning, comparative biology and taxonomic classification.</title>
        <authorList>
            <person name="Goeker M."/>
        </authorList>
    </citation>
    <scope>NUCLEOTIDE SEQUENCE [LARGE SCALE GENOMIC DNA]</scope>
    <source>
        <strain evidence="3 4">DSM 103570</strain>
    </source>
</reference>
<sequence>MPVARLADRATLLVTGEPAEHFLQTLVTADLDSLAEGEMRPSALLTPQGKILFEFLIGRVPGGFRLDIAKAAVEAFAKRLALYRLRTKVAIEPGDEPIYAVWDEDLDAVDALRDQRFPDPVWRVYGAPPEGAAEAEPADFERLRIRAGIAESDTDYPGSEVFPHDVLLDQNGGVSFKKGCFVGQEVVSRMQHRGTARRRLMLVEADGHLTPGVNIEAGGRTIGTVLSASGCDGFALIRIDKLADALVADAELTADGVSVTATVPPWAGFALPEPVAAGTTADAAGDAE</sequence>
<dbReference type="GO" id="GO:0016226">
    <property type="term" value="P:iron-sulfur cluster assembly"/>
    <property type="evidence" value="ECO:0007669"/>
    <property type="project" value="TreeGrafter"/>
</dbReference>
<evidence type="ECO:0000313" key="3">
    <source>
        <dbReference type="EMBL" id="MBB4004300.1"/>
    </source>
</evidence>
<evidence type="ECO:0000259" key="2">
    <source>
        <dbReference type="Pfam" id="PF25455"/>
    </source>
</evidence>
<dbReference type="Pfam" id="PF25455">
    <property type="entry name" value="Beta-barrel_CAF17_C"/>
    <property type="match status" value="1"/>
</dbReference>
<dbReference type="EMBL" id="JACIEM010000004">
    <property type="protein sequence ID" value="MBB4004300.1"/>
    <property type="molecule type" value="Genomic_DNA"/>
</dbReference>
<dbReference type="PANTHER" id="PTHR22602:SF0">
    <property type="entry name" value="TRANSFERASE CAF17, MITOCHONDRIAL-RELATED"/>
    <property type="match status" value="1"/>
</dbReference>
<comment type="caution">
    <text evidence="3">The sequence shown here is derived from an EMBL/GenBank/DDBJ whole genome shotgun (WGS) entry which is preliminary data.</text>
</comment>
<proteinExistence type="predicted"/>
<dbReference type="RefSeq" id="WP_183209881.1">
    <property type="nucleotide sequence ID" value="NZ_JAAAMM010000004.1"/>
</dbReference>
<dbReference type="Gene3D" id="3.30.1360.120">
    <property type="entry name" value="Probable tRNA modification gtpase trme, domain 1"/>
    <property type="match status" value="2"/>
</dbReference>
<accession>A0A7W6HFI4</accession>
<gene>
    <name evidence="3" type="ORF">GGR03_003388</name>
</gene>
<dbReference type="SUPFAM" id="SSF103025">
    <property type="entry name" value="Folate-binding domain"/>
    <property type="match status" value="1"/>
</dbReference>
<dbReference type="Proteomes" id="UP000588647">
    <property type="component" value="Unassembled WGS sequence"/>
</dbReference>
<name>A0A7W6HFI4_9HYPH</name>
<dbReference type="AlphaFoldDB" id="A0A7W6HFI4"/>
<dbReference type="InterPro" id="IPR027266">
    <property type="entry name" value="TrmE/GcvT-like"/>
</dbReference>
<dbReference type="InterPro" id="IPR017703">
    <property type="entry name" value="YgfZ/GCV_T_CS"/>
</dbReference>
<keyword evidence="1" id="KW-0809">Transit peptide</keyword>
<organism evidence="3 4">
    <name type="scientific">Aurantimonas endophytica</name>
    <dbReference type="NCBI Taxonomy" id="1522175"/>
    <lineage>
        <taxon>Bacteria</taxon>
        <taxon>Pseudomonadati</taxon>
        <taxon>Pseudomonadota</taxon>
        <taxon>Alphaproteobacteria</taxon>
        <taxon>Hyphomicrobiales</taxon>
        <taxon>Aurantimonadaceae</taxon>
        <taxon>Aurantimonas</taxon>
    </lineage>
</organism>
<keyword evidence="4" id="KW-1185">Reference proteome</keyword>
<dbReference type="NCBIfam" id="TIGR03317">
    <property type="entry name" value="ygfZ_signature"/>
    <property type="match status" value="1"/>
</dbReference>
<dbReference type="InterPro" id="IPR057460">
    <property type="entry name" value="CAF17_C"/>
</dbReference>
<feature type="domain" description="CAF17 C-terminal" evidence="2">
    <location>
        <begin position="197"/>
        <end position="268"/>
    </location>
</feature>